<gene>
    <name evidence="2" type="ORF">NSCI0253_LOCUS37649</name>
</gene>
<proteinExistence type="predicted"/>
<dbReference type="AlphaFoldDB" id="A0A7S1AS31"/>
<accession>A0A7S1AS31</accession>
<feature type="compositionally biased region" description="Polar residues" evidence="1">
    <location>
        <begin position="15"/>
        <end position="42"/>
    </location>
</feature>
<organism evidence="2">
    <name type="scientific">Noctiluca scintillans</name>
    <name type="common">Sea sparkle</name>
    <name type="synonym">Red tide dinoflagellate</name>
    <dbReference type="NCBI Taxonomy" id="2966"/>
    <lineage>
        <taxon>Eukaryota</taxon>
        <taxon>Sar</taxon>
        <taxon>Alveolata</taxon>
        <taxon>Dinophyceae</taxon>
        <taxon>Noctilucales</taxon>
        <taxon>Noctilucaceae</taxon>
        <taxon>Noctiluca</taxon>
    </lineage>
</organism>
<evidence type="ECO:0000256" key="1">
    <source>
        <dbReference type="SAM" id="MobiDB-lite"/>
    </source>
</evidence>
<protein>
    <submittedName>
        <fullName evidence="2">Uncharacterized protein</fullName>
    </submittedName>
</protein>
<sequence>MQPQLNPQRKRRTRPSTPLNNTTLAPTSQQDPQHRQTAQPSTARCLVQLAEAKSRPEPDTPKGNQANLASPMPRELSVLRCLNVGSSRVEEPNWSQVTLST</sequence>
<feature type="region of interest" description="Disordered" evidence="1">
    <location>
        <begin position="1"/>
        <end position="72"/>
    </location>
</feature>
<evidence type="ECO:0000313" key="2">
    <source>
        <dbReference type="EMBL" id="CAD8863294.1"/>
    </source>
</evidence>
<reference evidence="2" key="1">
    <citation type="submission" date="2021-01" db="EMBL/GenBank/DDBJ databases">
        <authorList>
            <person name="Corre E."/>
            <person name="Pelletier E."/>
            <person name="Niang G."/>
            <person name="Scheremetjew M."/>
            <person name="Finn R."/>
            <person name="Kale V."/>
            <person name="Holt S."/>
            <person name="Cochrane G."/>
            <person name="Meng A."/>
            <person name="Brown T."/>
            <person name="Cohen L."/>
        </authorList>
    </citation>
    <scope>NUCLEOTIDE SEQUENCE</scope>
</reference>
<dbReference type="EMBL" id="HBFQ01052870">
    <property type="protein sequence ID" value="CAD8863294.1"/>
    <property type="molecule type" value="Transcribed_RNA"/>
</dbReference>
<name>A0A7S1AS31_NOCSC</name>